<protein>
    <submittedName>
        <fullName evidence="1">Uncharacterized protein</fullName>
    </submittedName>
</protein>
<organism evidence="1 2">
    <name type="scientific">Spongiactinospora rosea</name>
    <dbReference type="NCBI Taxonomy" id="2248750"/>
    <lineage>
        <taxon>Bacteria</taxon>
        <taxon>Bacillati</taxon>
        <taxon>Actinomycetota</taxon>
        <taxon>Actinomycetes</taxon>
        <taxon>Streptosporangiales</taxon>
        <taxon>Streptosporangiaceae</taxon>
        <taxon>Spongiactinospora</taxon>
    </lineage>
</organism>
<dbReference type="EMBL" id="QMEY01000001">
    <property type="protein sequence ID" value="RBQ21577.1"/>
    <property type="molecule type" value="Genomic_DNA"/>
</dbReference>
<dbReference type="RefSeq" id="WP_113978333.1">
    <property type="nucleotide sequence ID" value="NZ_QMEY01000001.1"/>
</dbReference>
<dbReference type="Proteomes" id="UP000253303">
    <property type="component" value="Unassembled WGS sequence"/>
</dbReference>
<proteinExistence type="predicted"/>
<sequence>MNDQPDLAKIFAEAGAKLQQGLQQAGNTLTVQGAMGWAYRGDLEKLAAALRGMSTEQLREVSAAAALLASTADEELAGRDG</sequence>
<reference evidence="1 2" key="1">
    <citation type="submission" date="2018-06" db="EMBL/GenBank/DDBJ databases">
        <title>Sphaerisporangium craniellae sp. nov., isolated from a marine sponge in the South China Sea.</title>
        <authorList>
            <person name="Li L."/>
        </authorList>
    </citation>
    <scope>NUCLEOTIDE SEQUENCE [LARGE SCALE GENOMIC DNA]</scope>
    <source>
        <strain evidence="1 2">LHW63015</strain>
    </source>
</reference>
<evidence type="ECO:0000313" key="2">
    <source>
        <dbReference type="Proteomes" id="UP000253303"/>
    </source>
</evidence>
<gene>
    <name evidence="1" type="ORF">DP939_02375</name>
</gene>
<keyword evidence="2" id="KW-1185">Reference proteome</keyword>
<dbReference type="AlphaFoldDB" id="A0A366M699"/>
<name>A0A366M699_9ACTN</name>
<accession>A0A366M699</accession>
<evidence type="ECO:0000313" key="1">
    <source>
        <dbReference type="EMBL" id="RBQ21577.1"/>
    </source>
</evidence>
<comment type="caution">
    <text evidence="1">The sequence shown here is derived from an EMBL/GenBank/DDBJ whole genome shotgun (WGS) entry which is preliminary data.</text>
</comment>